<feature type="domain" description="CN hydrolase" evidence="9">
    <location>
        <begin position="189"/>
        <end position="423"/>
    </location>
</feature>
<keyword evidence="5 8" id="KW-1133">Transmembrane helix</keyword>
<dbReference type="UniPathway" id="UPA00666"/>
<keyword evidence="4 8" id="KW-0812">Transmembrane</keyword>
<evidence type="ECO:0000313" key="10">
    <source>
        <dbReference type="EMBL" id="KRO38116.1"/>
    </source>
</evidence>
<keyword evidence="2 8" id="KW-1003">Cell membrane</keyword>
<reference evidence="10 11" key="1">
    <citation type="submission" date="2015-10" db="EMBL/GenBank/DDBJ databases">
        <title>Metagenome-Assembled Genomes uncover a global brackish microbiome.</title>
        <authorList>
            <person name="Hugerth L.W."/>
            <person name="Larsson J."/>
            <person name="Alneberg J."/>
            <person name="Lindh M.V."/>
            <person name="Legrand C."/>
            <person name="Pinhassi J."/>
            <person name="Andersson A.F."/>
        </authorList>
    </citation>
    <scope>NUCLEOTIDE SEQUENCE [LARGE SCALE GENOMIC DNA]</scope>
    <source>
        <strain evidence="10">BACL15 MAG-120823-bin78</strain>
    </source>
</reference>
<dbReference type="HAMAP" id="MF_01148">
    <property type="entry name" value="Lnt"/>
    <property type="match status" value="1"/>
</dbReference>
<evidence type="ECO:0000256" key="1">
    <source>
        <dbReference type="ARBA" id="ARBA00004651"/>
    </source>
</evidence>
<feature type="transmembrane region" description="Helical" evidence="8">
    <location>
        <begin position="72"/>
        <end position="94"/>
    </location>
</feature>
<keyword evidence="6 8" id="KW-0472">Membrane</keyword>
<comment type="function">
    <text evidence="8">Catalyzes the phospholipid dependent N-acylation of the N-terminal cysteine of apolipoprotein, the last step in lipoprotein maturation.</text>
</comment>
<feature type="transmembrane region" description="Helical" evidence="8">
    <location>
        <begin position="436"/>
        <end position="453"/>
    </location>
</feature>
<name>A0A0R2PJ93_9ACTN</name>
<dbReference type="PROSITE" id="PS50263">
    <property type="entry name" value="CN_HYDROLASE"/>
    <property type="match status" value="1"/>
</dbReference>
<dbReference type="InterPro" id="IPR003010">
    <property type="entry name" value="C-N_Hydrolase"/>
</dbReference>
<comment type="similarity">
    <text evidence="8">Belongs to the CN hydrolase family. Apolipoprotein N-acyltransferase subfamily.</text>
</comment>
<dbReference type="GO" id="GO:0005886">
    <property type="term" value="C:plasma membrane"/>
    <property type="evidence" value="ECO:0007669"/>
    <property type="project" value="UniProtKB-SubCell"/>
</dbReference>
<dbReference type="PANTHER" id="PTHR38686">
    <property type="entry name" value="APOLIPOPROTEIN N-ACYLTRANSFERASE"/>
    <property type="match status" value="1"/>
</dbReference>
<dbReference type="Gene3D" id="3.60.110.10">
    <property type="entry name" value="Carbon-nitrogen hydrolase"/>
    <property type="match status" value="1"/>
</dbReference>
<comment type="caution">
    <text evidence="10">The sequence shown here is derived from an EMBL/GenBank/DDBJ whole genome shotgun (WGS) entry which is preliminary data.</text>
</comment>
<evidence type="ECO:0000256" key="6">
    <source>
        <dbReference type="ARBA" id="ARBA00023136"/>
    </source>
</evidence>
<evidence type="ECO:0000256" key="4">
    <source>
        <dbReference type="ARBA" id="ARBA00022692"/>
    </source>
</evidence>
<evidence type="ECO:0000256" key="8">
    <source>
        <dbReference type="HAMAP-Rule" id="MF_01148"/>
    </source>
</evidence>
<evidence type="ECO:0000313" key="11">
    <source>
        <dbReference type="Proteomes" id="UP000052955"/>
    </source>
</evidence>
<protein>
    <recommendedName>
        <fullName evidence="8">Apolipoprotein N-acyltransferase</fullName>
        <shortName evidence="8">ALP N-acyltransferase</shortName>
        <ecNumber evidence="8">2.3.1.269</ecNumber>
    </recommendedName>
</protein>
<gene>
    <name evidence="8" type="primary">lnt</name>
    <name evidence="10" type="ORF">ABR55_04575</name>
</gene>
<evidence type="ECO:0000256" key="5">
    <source>
        <dbReference type="ARBA" id="ARBA00022989"/>
    </source>
</evidence>
<dbReference type="NCBIfam" id="TIGR00546">
    <property type="entry name" value="lnt"/>
    <property type="match status" value="1"/>
</dbReference>
<dbReference type="EMBL" id="LIAN01000047">
    <property type="protein sequence ID" value="KRO38116.1"/>
    <property type="molecule type" value="Genomic_DNA"/>
</dbReference>
<dbReference type="InterPro" id="IPR004563">
    <property type="entry name" value="Apolipo_AcylTrfase"/>
</dbReference>
<evidence type="ECO:0000256" key="3">
    <source>
        <dbReference type="ARBA" id="ARBA00022679"/>
    </source>
</evidence>
<dbReference type="CDD" id="cd07571">
    <property type="entry name" value="ALP_N-acyl_transferase"/>
    <property type="match status" value="1"/>
</dbReference>
<dbReference type="AlphaFoldDB" id="A0A0R2PJ93"/>
<dbReference type="Proteomes" id="UP000052955">
    <property type="component" value="Unassembled WGS sequence"/>
</dbReference>
<comment type="pathway">
    <text evidence="8">Protein modification; lipoprotein biosynthesis (N-acyl transfer).</text>
</comment>
<dbReference type="EC" id="2.3.1.269" evidence="8"/>
<evidence type="ECO:0000259" key="9">
    <source>
        <dbReference type="PROSITE" id="PS50263"/>
    </source>
</evidence>
<dbReference type="InterPro" id="IPR036526">
    <property type="entry name" value="C-N_Hydrolase_sf"/>
</dbReference>
<comment type="catalytic activity">
    <reaction evidence="8">
        <text>N-terminal S-1,2-diacyl-sn-glyceryl-L-cysteinyl-[lipoprotein] + a glycerophospholipid = N-acyl-S-1,2-diacyl-sn-glyceryl-L-cysteinyl-[lipoprotein] + a 2-acyl-sn-glycero-3-phospholipid + H(+)</text>
        <dbReference type="Rhea" id="RHEA:48228"/>
        <dbReference type="Rhea" id="RHEA-COMP:14681"/>
        <dbReference type="Rhea" id="RHEA-COMP:14684"/>
        <dbReference type="ChEBI" id="CHEBI:15378"/>
        <dbReference type="ChEBI" id="CHEBI:136912"/>
        <dbReference type="ChEBI" id="CHEBI:140656"/>
        <dbReference type="ChEBI" id="CHEBI:140657"/>
        <dbReference type="ChEBI" id="CHEBI:140660"/>
        <dbReference type="EC" id="2.3.1.269"/>
    </reaction>
</comment>
<evidence type="ECO:0000256" key="2">
    <source>
        <dbReference type="ARBA" id="ARBA00022475"/>
    </source>
</evidence>
<keyword evidence="7 8" id="KW-0012">Acyltransferase</keyword>
<comment type="subcellular location">
    <subcellularLocation>
        <location evidence="1 8">Cell membrane</location>
        <topology evidence="1 8">Multi-pass membrane protein</topology>
    </subcellularLocation>
</comment>
<dbReference type="Pfam" id="PF00795">
    <property type="entry name" value="CN_hydrolase"/>
    <property type="match status" value="1"/>
</dbReference>
<feature type="transmembrane region" description="Helical" evidence="8">
    <location>
        <begin position="161"/>
        <end position="178"/>
    </location>
</feature>
<sequence>MVALLLSALSGCLLSAAFEPVGKWWVAPIALAVHMYALSISSRKVLSSLLFALTLNLIVLHWSSTFVGSVPWIILALGMSIFYLPLALVSRWGITAYPLLFILLEEVRNRFPFGGFGWVRLAYTQADSPYSHLAAIGGASALSAAVVLIALTIYKFAARTFSVLTILPFVLIVIPYNPTLLATTNVLMIQGNVPQLGLDFNSRAKAVFNNHLERTNAELSEDPNIDFILWPENSVDVDPFRNIDVKQSLDLIQQPLIIGAIVNDGERILNTSVLWDKDQPQIYVKQHLTPFGEYMPLRSLARVVSPLADKVEDFSAGSKTEIFTIGKAKIAPVICYELIDDELLRQASQGSNILAVQTNSATFGMSAESAQQLSITRIRAIEHGRNIVSVSTTGYSAVIDYTGKVTQQSSMGKAASIRADVGLIDGQTPRDAAGDWALIGVLVALFVVARRAYILRR</sequence>
<dbReference type="InterPro" id="IPR045378">
    <property type="entry name" value="LNT_N"/>
</dbReference>
<dbReference type="GO" id="GO:0042158">
    <property type="term" value="P:lipoprotein biosynthetic process"/>
    <property type="evidence" value="ECO:0007669"/>
    <property type="project" value="UniProtKB-UniRule"/>
</dbReference>
<proteinExistence type="inferred from homology"/>
<comment type="caution">
    <text evidence="8">Lacks conserved residue(s) required for the propagation of feature annotation.</text>
</comment>
<dbReference type="SUPFAM" id="SSF56317">
    <property type="entry name" value="Carbon-nitrogen hydrolase"/>
    <property type="match status" value="1"/>
</dbReference>
<feature type="transmembrane region" description="Helical" evidence="8">
    <location>
        <begin position="133"/>
        <end position="154"/>
    </location>
</feature>
<keyword evidence="3 8" id="KW-0808">Transferase</keyword>
<dbReference type="Pfam" id="PF20154">
    <property type="entry name" value="LNT_N"/>
    <property type="match status" value="1"/>
</dbReference>
<dbReference type="GO" id="GO:0016410">
    <property type="term" value="F:N-acyltransferase activity"/>
    <property type="evidence" value="ECO:0007669"/>
    <property type="project" value="UniProtKB-UniRule"/>
</dbReference>
<accession>A0A0R2PJ93</accession>
<feature type="transmembrane region" description="Helical" evidence="8">
    <location>
        <begin position="41"/>
        <end position="60"/>
    </location>
</feature>
<organism evidence="10 11">
    <name type="scientific">Actinobacteria bacterium BACL15 MAG-120823-bin78</name>
    <dbReference type="NCBI Taxonomy" id="1655563"/>
    <lineage>
        <taxon>Bacteria</taxon>
        <taxon>Bacillati</taxon>
        <taxon>Actinomycetota</taxon>
        <taxon>Actinomycetes</taxon>
        <taxon>Actinomycetes incertae sedis</taxon>
        <taxon>ac1 cluster</taxon>
    </lineage>
</organism>
<evidence type="ECO:0000256" key="7">
    <source>
        <dbReference type="ARBA" id="ARBA00023315"/>
    </source>
</evidence>
<dbReference type="PANTHER" id="PTHR38686:SF1">
    <property type="entry name" value="APOLIPOPROTEIN N-ACYLTRANSFERASE"/>
    <property type="match status" value="1"/>
</dbReference>